<proteinExistence type="predicted"/>
<dbReference type="EMBL" id="BARS01040825">
    <property type="protein sequence ID" value="GAG39850.1"/>
    <property type="molecule type" value="Genomic_DNA"/>
</dbReference>
<accession>X0X9U5</accession>
<protein>
    <submittedName>
        <fullName evidence="1">Uncharacterized protein</fullName>
    </submittedName>
</protein>
<organism evidence="1">
    <name type="scientific">marine sediment metagenome</name>
    <dbReference type="NCBI Taxonomy" id="412755"/>
    <lineage>
        <taxon>unclassified sequences</taxon>
        <taxon>metagenomes</taxon>
        <taxon>ecological metagenomes</taxon>
    </lineage>
</organism>
<comment type="caution">
    <text evidence="1">The sequence shown here is derived from an EMBL/GenBank/DDBJ whole genome shotgun (WGS) entry which is preliminary data.</text>
</comment>
<reference evidence="1" key="1">
    <citation type="journal article" date="2014" name="Front. Microbiol.">
        <title>High frequency of phylogenetically diverse reductive dehalogenase-homologous genes in deep subseafloor sedimentary metagenomes.</title>
        <authorList>
            <person name="Kawai M."/>
            <person name="Futagami T."/>
            <person name="Toyoda A."/>
            <person name="Takaki Y."/>
            <person name="Nishi S."/>
            <person name="Hori S."/>
            <person name="Arai W."/>
            <person name="Tsubouchi T."/>
            <person name="Morono Y."/>
            <person name="Uchiyama I."/>
            <person name="Ito T."/>
            <person name="Fujiyama A."/>
            <person name="Inagaki F."/>
            <person name="Takami H."/>
        </authorList>
    </citation>
    <scope>NUCLEOTIDE SEQUENCE</scope>
    <source>
        <strain evidence="1">Expedition CK06-06</strain>
    </source>
</reference>
<dbReference type="AlphaFoldDB" id="X0X9U5"/>
<sequence>EGAKLRQVMIKNEATFNKNKENVRTAKYLLRRISIARKAFEKQINILQSIGRQLKHEEGTPVDYDIKNKRIKDSGSLGDF</sequence>
<name>X0X9U5_9ZZZZ</name>
<evidence type="ECO:0000313" key="1">
    <source>
        <dbReference type="EMBL" id="GAG39850.1"/>
    </source>
</evidence>
<feature type="non-terminal residue" evidence="1">
    <location>
        <position position="1"/>
    </location>
</feature>
<gene>
    <name evidence="1" type="ORF">S01H1_62183</name>
</gene>